<evidence type="ECO:0000256" key="1">
    <source>
        <dbReference type="SAM" id="Phobius"/>
    </source>
</evidence>
<feature type="transmembrane region" description="Helical" evidence="1">
    <location>
        <begin position="72"/>
        <end position="92"/>
    </location>
</feature>
<name>A0ABW0PMR0_9BURK</name>
<organism evidence="2 3">
    <name type="scientific">Massilia jejuensis</name>
    <dbReference type="NCBI Taxonomy" id="648894"/>
    <lineage>
        <taxon>Bacteria</taxon>
        <taxon>Pseudomonadati</taxon>
        <taxon>Pseudomonadota</taxon>
        <taxon>Betaproteobacteria</taxon>
        <taxon>Burkholderiales</taxon>
        <taxon>Oxalobacteraceae</taxon>
        <taxon>Telluria group</taxon>
        <taxon>Massilia</taxon>
    </lineage>
</organism>
<dbReference type="EMBL" id="JBHSMS010000080">
    <property type="protein sequence ID" value="MFC5513931.1"/>
    <property type="molecule type" value="Genomic_DNA"/>
</dbReference>
<sequence>MVFTETVGRIGTTLAGMARTRLELAAVEVREETQSLLGYLAWTLLAVFLGAGALLLAALFVIALFWDEHRLLAIGTMAGLFALAAVLILARVRAGFAARAPMLAATRAELGKDIAFIQGKGARHEG</sequence>
<evidence type="ECO:0000313" key="2">
    <source>
        <dbReference type="EMBL" id="MFC5513931.1"/>
    </source>
</evidence>
<gene>
    <name evidence="2" type="ORF">ACFPOU_22775</name>
</gene>
<keyword evidence="3" id="KW-1185">Reference proteome</keyword>
<dbReference type="Pfam" id="PF07332">
    <property type="entry name" value="Phage_holin_3_6"/>
    <property type="match status" value="1"/>
</dbReference>
<reference evidence="3" key="1">
    <citation type="journal article" date="2019" name="Int. J. Syst. Evol. Microbiol.">
        <title>The Global Catalogue of Microorganisms (GCM) 10K type strain sequencing project: providing services to taxonomists for standard genome sequencing and annotation.</title>
        <authorList>
            <consortium name="The Broad Institute Genomics Platform"/>
            <consortium name="The Broad Institute Genome Sequencing Center for Infectious Disease"/>
            <person name="Wu L."/>
            <person name="Ma J."/>
        </authorList>
    </citation>
    <scope>NUCLEOTIDE SEQUENCE [LARGE SCALE GENOMIC DNA]</scope>
    <source>
        <strain evidence="3">CCUG 38813</strain>
    </source>
</reference>
<dbReference type="InterPro" id="IPR009937">
    <property type="entry name" value="Phage_holin_3_6"/>
</dbReference>
<keyword evidence="1" id="KW-0812">Transmembrane</keyword>
<keyword evidence="1" id="KW-1133">Transmembrane helix</keyword>
<dbReference type="RefSeq" id="WP_379727165.1">
    <property type="nucleotide sequence ID" value="NZ_JBHSMS010000080.1"/>
</dbReference>
<accession>A0ABW0PMR0</accession>
<protein>
    <submittedName>
        <fullName evidence="2">Phage holin family protein</fullName>
    </submittedName>
</protein>
<evidence type="ECO:0000313" key="3">
    <source>
        <dbReference type="Proteomes" id="UP001596031"/>
    </source>
</evidence>
<comment type="caution">
    <text evidence="2">The sequence shown here is derived from an EMBL/GenBank/DDBJ whole genome shotgun (WGS) entry which is preliminary data.</text>
</comment>
<proteinExistence type="predicted"/>
<keyword evidence="1" id="KW-0472">Membrane</keyword>
<feature type="transmembrane region" description="Helical" evidence="1">
    <location>
        <begin position="39"/>
        <end position="66"/>
    </location>
</feature>
<dbReference type="Proteomes" id="UP001596031">
    <property type="component" value="Unassembled WGS sequence"/>
</dbReference>